<evidence type="ECO:0000256" key="3">
    <source>
        <dbReference type="SAM" id="MobiDB-lite"/>
    </source>
</evidence>
<dbReference type="GO" id="GO:0003730">
    <property type="term" value="F:mRNA 3'-UTR binding"/>
    <property type="evidence" value="ECO:0007669"/>
    <property type="project" value="TreeGrafter"/>
</dbReference>
<evidence type="ECO:0000313" key="6">
    <source>
        <dbReference type="WBParaSite" id="ACRNAN_scaffold14703.g23005.t1"/>
    </source>
</evidence>
<keyword evidence="1 2" id="KW-0694">RNA-binding</keyword>
<dbReference type="Gene3D" id="3.30.70.330">
    <property type="match status" value="1"/>
</dbReference>
<name>A0A914CU64_9BILA</name>
<dbReference type="GO" id="GO:0045948">
    <property type="term" value="P:positive regulation of translational initiation"/>
    <property type="evidence" value="ECO:0007669"/>
    <property type="project" value="TreeGrafter"/>
</dbReference>
<dbReference type="GO" id="GO:0070935">
    <property type="term" value="P:3'-UTR-mediated mRNA stabilization"/>
    <property type="evidence" value="ECO:0007669"/>
    <property type="project" value="TreeGrafter"/>
</dbReference>
<dbReference type="SUPFAM" id="SSF54928">
    <property type="entry name" value="RNA-binding domain, RBD"/>
    <property type="match status" value="1"/>
</dbReference>
<keyword evidence="5" id="KW-1185">Reference proteome</keyword>
<dbReference type="PANTHER" id="PTHR11176:SF57">
    <property type="entry name" value="PROTEIN BOULE"/>
    <property type="match status" value="1"/>
</dbReference>
<evidence type="ECO:0000256" key="1">
    <source>
        <dbReference type="ARBA" id="ARBA00022884"/>
    </source>
</evidence>
<dbReference type="InterPro" id="IPR000504">
    <property type="entry name" value="RRM_dom"/>
</dbReference>
<dbReference type="GO" id="GO:0005737">
    <property type="term" value="C:cytoplasm"/>
    <property type="evidence" value="ECO:0007669"/>
    <property type="project" value="TreeGrafter"/>
</dbReference>
<dbReference type="PANTHER" id="PTHR11176">
    <property type="entry name" value="BOULE-RELATED"/>
    <property type="match status" value="1"/>
</dbReference>
<protein>
    <submittedName>
        <fullName evidence="6">RRM domain-containing protein</fullName>
    </submittedName>
</protein>
<dbReference type="GO" id="GO:0008494">
    <property type="term" value="F:translation activator activity"/>
    <property type="evidence" value="ECO:0007669"/>
    <property type="project" value="TreeGrafter"/>
</dbReference>
<dbReference type="Pfam" id="PF00076">
    <property type="entry name" value="RRM_1"/>
    <property type="match status" value="1"/>
</dbReference>
<sequence length="267" mass="29628">MLTPTYLAGYDNITYSTASPAITSPPGIATISTASPDVDAYSQIVATSQAMSPYSLSPVQYVENFPKRVFVGSLPVNTTDSELRAHFEKFGNISDVKIVRNTEGETKGYAFITFETEEEADKVRRLSPEDLQFKGRRLNVGQAMRKTYGSYVPYSPYWTPTSPYGYTYGNHPYYMMSPMHGSFGYSMGQYSNSTYFSPSSTDSPFPMGQHQQQNNISNSMNQSAVDCQRQLSFDDASLELQQNGNSTKETSSSVSVNKMSEFPPLQA</sequence>
<evidence type="ECO:0000259" key="4">
    <source>
        <dbReference type="PROSITE" id="PS50102"/>
    </source>
</evidence>
<organism evidence="5 6">
    <name type="scientific">Acrobeloides nanus</name>
    <dbReference type="NCBI Taxonomy" id="290746"/>
    <lineage>
        <taxon>Eukaryota</taxon>
        <taxon>Metazoa</taxon>
        <taxon>Ecdysozoa</taxon>
        <taxon>Nematoda</taxon>
        <taxon>Chromadorea</taxon>
        <taxon>Rhabditida</taxon>
        <taxon>Tylenchina</taxon>
        <taxon>Cephalobomorpha</taxon>
        <taxon>Cephaloboidea</taxon>
        <taxon>Cephalobidae</taxon>
        <taxon>Acrobeloides</taxon>
    </lineage>
</organism>
<feature type="compositionally biased region" description="Polar residues" evidence="3">
    <location>
        <begin position="239"/>
        <end position="258"/>
    </location>
</feature>
<reference evidence="6" key="1">
    <citation type="submission" date="2022-11" db="UniProtKB">
        <authorList>
            <consortium name="WormBaseParasite"/>
        </authorList>
    </citation>
    <scope>IDENTIFICATION</scope>
</reference>
<dbReference type="PROSITE" id="PS50102">
    <property type="entry name" value="RRM"/>
    <property type="match status" value="1"/>
</dbReference>
<evidence type="ECO:0000313" key="5">
    <source>
        <dbReference type="Proteomes" id="UP000887540"/>
    </source>
</evidence>
<feature type="region of interest" description="Disordered" evidence="3">
    <location>
        <begin position="237"/>
        <end position="267"/>
    </location>
</feature>
<dbReference type="InterPro" id="IPR035979">
    <property type="entry name" value="RBD_domain_sf"/>
</dbReference>
<feature type="domain" description="RRM" evidence="4">
    <location>
        <begin position="67"/>
        <end position="145"/>
    </location>
</feature>
<dbReference type="InterPro" id="IPR012677">
    <property type="entry name" value="Nucleotide-bd_a/b_plait_sf"/>
</dbReference>
<accession>A0A914CU64</accession>
<dbReference type="WBParaSite" id="ACRNAN_scaffold14703.g23005.t1">
    <property type="protein sequence ID" value="ACRNAN_scaffold14703.g23005.t1"/>
    <property type="gene ID" value="ACRNAN_scaffold14703.g23005"/>
</dbReference>
<dbReference type="AlphaFoldDB" id="A0A914CU64"/>
<evidence type="ECO:0000256" key="2">
    <source>
        <dbReference type="PROSITE-ProRule" id="PRU00176"/>
    </source>
</evidence>
<proteinExistence type="predicted"/>
<dbReference type="SMART" id="SM00360">
    <property type="entry name" value="RRM"/>
    <property type="match status" value="1"/>
</dbReference>
<dbReference type="Proteomes" id="UP000887540">
    <property type="component" value="Unplaced"/>
</dbReference>